<dbReference type="Proteomes" id="UP000766698">
    <property type="component" value="Unassembled WGS sequence"/>
</dbReference>
<name>A0ABR6EI47_9ACTN</name>
<reference evidence="3" key="1">
    <citation type="journal article" date="2020" name="Syst. Appl. Microbiol.">
        <title>Streptomyces alkaliterrae sp. nov., isolated from an alkaline soil, and emended descriptions of Streptomyces alkaliphilus, Streptomyces calidiresistens and Streptomyces durbertensis.</title>
        <authorList>
            <person name="Swiecimska M."/>
            <person name="Golinska P."/>
            <person name="Nouioui I."/>
            <person name="Wypij M."/>
            <person name="Rai M."/>
            <person name="Sangal V."/>
            <person name="Goodfellow M."/>
        </authorList>
    </citation>
    <scope>NUCLEOTIDE SEQUENCE [LARGE SCALE GENOMIC DNA]</scope>
    <source>
        <strain evidence="3">DSM 104538</strain>
    </source>
</reference>
<evidence type="ECO:0000256" key="1">
    <source>
        <dbReference type="SAM" id="MobiDB-lite"/>
    </source>
</evidence>
<feature type="region of interest" description="Disordered" evidence="1">
    <location>
        <begin position="1"/>
        <end position="30"/>
    </location>
</feature>
<protein>
    <submittedName>
        <fullName evidence="2">FxLD family lantipeptide</fullName>
    </submittedName>
</protein>
<dbReference type="InterPro" id="IPR027575">
    <property type="entry name" value="LD_lanti_pre"/>
</dbReference>
<dbReference type="RefSeq" id="WP_182856354.1">
    <property type="nucleotide sequence ID" value="NZ_WMLF01000222.1"/>
</dbReference>
<dbReference type="EMBL" id="WMLF01000222">
    <property type="protein sequence ID" value="MBB1245014.1"/>
    <property type="molecule type" value="Genomic_DNA"/>
</dbReference>
<evidence type="ECO:0000313" key="2">
    <source>
        <dbReference type="EMBL" id="MBB1245014.1"/>
    </source>
</evidence>
<proteinExistence type="predicted"/>
<organism evidence="2 3">
    <name type="scientific">Streptomyces durbertensis</name>
    <dbReference type="NCBI Taxonomy" id="2448886"/>
    <lineage>
        <taxon>Bacteria</taxon>
        <taxon>Bacillati</taxon>
        <taxon>Actinomycetota</taxon>
        <taxon>Actinomycetes</taxon>
        <taxon>Kitasatosporales</taxon>
        <taxon>Streptomycetaceae</taxon>
        <taxon>Streptomyces</taxon>
    </lineage>
</organism>
<accession>A0ABR6EI47</accession>
<gene>
    <name evidence="2" type="primary">fxlA</name>
    <name evidence="2" type="ORF">GL263_15765</name>
</gene>
<evidence type="ECO:0000313" key="3">
    <source>
        <dbReference type="Proteomes" id="UP000766698"/>
    </source>
</evidence>
<keyword evidence="3" id="KW-1185">Reference proteome</keyword>
<sequence>MRTATPVADHLLEHGPSEAPVPTVDASGHPEDPFVLGVRVISDVRPELLPTACDTNDGCKPSCASSCTST</sequence>
<comment type="caution">
    <text evidence="2">The sequence shown here is derived from an EMBL/GenBank/DDBJ whole genome shotgun (WGS) entry which is preliminary data.</text>
</comment>
<dbReference type="NCBIfam" id="TIGR04363">
    <property type="entry name" value="LD_lanti_pre"/>
    <property type="match status" value="1"/>
</dbReference>